<name>A0A6L9UKP0_9HYPH</name>
<dbReference type="RefSeq" id="WP_163994698.1">
    <property type="nucleotide sequence ID" value="NZ_WUEY01000043.1"/>
</dbReference>
<evidence type="ECO:0000313" key="2">
    <source>
        <dbReference type="Proteomes" id="UP000483035"/>
    </source>
</evidence>
<organism evidence="1 2">
    <name type="scientific">Rhizobium lusitanum</name>
    <dbReference type="NCBI Taxonomy" id="293958"/>
    <lineage>
        <taxon>Bacteria</taxon>
        <taxon>Pseudomonadati</taxon>
        <taxon>Pseudomonadota</taxon>
        <taxon>Alphaproteobacteria</taxon>
        <taxon>Hyphomicrobiales</taxon>
        <taxon>Rhizobiaceae</taxon>
        <taxon>Rhizobium/Agrobacterium group</taxon>
        <taxon>Rhizobium</taxon>
    </lineage>
</organism>
<accession>A0A6L9UKP0</accession>
<protein>
    <submittedName>
        <fullName evidence="1">Uncharacterized protein</fullName>
    </submittedName>
</protein>
<dbReference type="Proteomes" id="UP000483035">
    <property type="component" value="Unassembled WGS sequence"/>
</dbReference>
<gene>
    <name evidence="1" type="ORF">GR212_35760</name>
</gene>
<sequence length="53" mass="6076">MALFRSEILLRAGSHIQKVAKAQTQEQATSRSVQQWLPAWSAIEQHSSLFRRP</sequence>
<proteinExistence type="predicted"/>
<comment type="caution">
    <text evidence="1">The sequence shown here is derived from an EMBL/GenBank/DDBJ whole genome shotgun (WGS) entry which is preliminary data.</text>
</comment>
<evidence type="ECO:0000313" key="1">
    <source>
        <dbReference type="EMBL" id="NEI74892.1"/>
    </source>
</evidence>
<dbReference type="AlphaFoldDB" id="A0A6L9UKP0"/>
<reference evidence="1 2" key="1">
    <citation type="submission" date="2019-12" db="EMBL/GenBank/DDBJ databases">
        <title>Rhizobium genotypes associated with high levels of biological nitrogen fixation by grain legumes in a temperate-maritime cropping system.</title>
        <authorList>
            <person name="Maluk M."/>
            <person name="Francesc Ferrando Molina F."/>
            <person name="Lopez Del Egido L."/>
            <person name="Lafos M."/>
            <person name="Langarica-Fuentes A."/>
            <person name="Gebre Yohannes G."/>
            <person name="Young M.W."/>
            <person name="Martin P."/>
            <person name="Gantlett R."/>
            <person name="Kenicer G."/>
            <person name="Hawes C."/>
            <person name="Begg G.S."/>
            <person name="Quilliam R.S."/>
            <person name="Squire G.R."/>
            <person name="Poole P.S."/>
            <person name="Young P.W."/>
            <person name="Iannetta P.M."/>
            <person name="James E.K."/>
        </authorList>
    </citation>
    <scope>NUCLEOTIDE SEQUENCE [LARGE SCALE GENOMIC DNA]</scope>
    <source>
        <strain evidence="1 2">JHI1118</strain>
    </source>
</reference>
<dbReference type="EMBL" id="WUEY01000043">
    <property type="protein sequence ID" value="NEI74892.1"/>
    <property type="molecule type" value="Genomic_DNA"/>
</dbReference>